<keyword evidence="1" id="KW-0677">Repeat</keyword>
<protein>
    <submittedName>
        <fullName evidence="3">Hsp70 nucleotide exchange factor fes1</fullName>
    </submittedName>
</protein>
<reference evidence="3" key="1">
    <citation type="submission" date="2020-07" db="EMBL/GenBank/DDBJ databases">
        <title>Ethylene signaling mediates host invasion by parasitic plants.</title>
        <authorList>
            <person name="Yoshida S."/>
        </authorList>
    </citation>
    <scope>NUCLEOTIDE SEQUENCE</scope>
    <source>
        <strain evidence="3">Okayama</strain>
    </source>
</reference>
<dbReference type="GO" id="GO:0000774">
    <property type="term" value="F:adenyl-nucleotide exchange factor activity"/>
    <property type="evidence" value="ECO:0007669"/>
    <property type="project" value="TreeGrafter"/>
</dbReference>
<dbReference type="PANTHER" id="PTHR19316:SF18">
    <property type="entry name" value="HSP70-BINDING PROTEIN 1"/>
    <property type="match status" value="1"/>
</dbReference>
<dbReference type="Proteomes" id="UP000653305">
    <property type="component" value="Unassembled WGS sequence"/>
</dbReference>
<dbReference type="AlphaFoldDB" id="A0A830D0X7"/>
<accession>A0A830D0X7</accession>
<keyword evidence="4" id="KW-1185">Reference proteome</keyword>
<evidence type="ECO:0000313" key="3">
    <source>
        <dbReference type="EMBL" id="GFQ03479.1"/>
    </source>
</evidence>
<dbReference type="SUPFAM" id="SSF48371">
    <property type="entry name" value="ARM repeat"/>
    <property type="match status" value="1"/>
</dbReference>
<dbReference type="Gene3D" id="1.25.10.10">
    <property type="entry name" value="Leucine-rich Repeat Variant"/>
    <property type="match status" value="1"/>
</dbReference>
<dbReference type="Pfam" id="PF08609">
    <property type="entry name" value="Fes1"/>
    <property type="match status" value="1"/>
</dbReference>
<evidence type="ECO:0000313" key="4">
    <source>
        <dbReference type="Proteomes" id="UP000653305"/>
    </source>
</evidence>
<feature type="domain" description="Nucleotide exchange factor Fes1" evidence="2">
    <location>
        <begin position="8"/>
        <end position="58"/>
    </location>
</feature>
<dbReference type="OrthoDB" id="10250458at2759"/>
<dbReference type="PANTHER" id="PTHR19316">
    <property type="entry name" value="PROTEIN FOLDING REGULATOR"/>
    <property type="match status" value="1"/>
</dbReference>
<dbReference type="GO" id="GO:0005783">
    <property type="term" value="C:endoplasmic reticulum"/>
    <property type="evidence" value="ECO:0007669"/>
    <property type="project" value="TreeGrafter"/>
</dbReference>
<gene>
    <name evidence="3" type="ORF">PHJA_002491700</name>
</gene>
<evidence type="ECO:0000256" key="1">
    <source>
        <dbReference type="ARBA" id="ARBA00022737"/>
    </source>
</evidence>
<organism evidence="3 4">
    <name type="scientific">Phtheirospermum japonicum</name>
    <dbReference type="NCBI Taxonomy" id="374723"/>
    <lineage>
        <taxon>Eukaryota</taxon>
        <taxon>Viridiplantae</taxon>
        <taxon>Streptophyta</taxon>
        <taxon>Embryophyta</taxon>
        <taxon>Tracheophyta</taxon>
        <taxon>Spermatophyta</taxon>
        <taxon>Magnoliopsida</taxon>
        <taxon>eudicotyledons</taxon>
        <taxon>Gunneridae</taxon>
        <taxon>Pentapetalae</taxon>
        <taxon>asterids</taxon>
        <taxon>lamiids</taxon>
        <taxon>Lamiales</taxon>
        <taxon>Orobanchaceae</taxon>
        <taxon>Orobanchaceae incertae sedis</taxon>
        <taxon>Phtheirospermum</taxon>
    </lineage>
</organism>
<evidence type="ECO:0000259" key="2">
    <source>
        <dbReference type="Pfam" id="PF08609"/>
    </source>
</evidence>
<proteinExistence type="predicted"/>
<dbReference type="EMBL" id="BMAC01000836">
    <property type="protein sequence ID" value="GFQ03479.1"/>
    <property type="molecule type" value="Genomic_DNA"/>
</dbReference>
<comment type="caution">
    <text evidence="3">The sequence shown here is derived from an EMBL/GenBank/DDBJ whole genome shotgun (WGS) entry which is preliminary data.</text>
</comment>
<dbReference type="InterPro" id="IPR013918">
    <property type="entry name" value="Nucleotide_exch_fac_Fes1"/>
</dbReference>
<sequence>MEVMQSQIVDVVQRMKQITLVMKTPEKVLESQGVTQDIEGSLDKLQEHVESIDMANDLHLIGRLVPLLDYLRNLHANIRAKAAEVVTTIIQSNPKSQQLVMEATGLEPLLSNFASDPHVVVHTKALGAISSLIMHNKAGVAAFRLANGYVALRDALSSENARSQR</sequence>
<dbReference type="InterPro" id="IPR011989">
    <property type="entry name" value="ARM-like"/>
</dbReference>
<dbReference type="InterPro" id="IPR050693">
    <property type="entry name" value="Hsp70_NEF-Inhibitors"/>
</dbReference>
<dbReference type="InterPro" id="IPR016024">
    <property type="entry name" value="ARM-type_fold"/>
</dbReference>
<name>A0A830D0X7_9LAMI</name>